<feature type="chain" id="PRO_5034003293" description="DUF1996 domain-containing protein" evidence="2">
    <location>
        <begin position="19"/>
        <end position="422"/>
    </location>
</feature>
<dbReference type="EMBL" id="JAACJK010000204">
    <property type="protein sequence ID" value="KAF5317617.1"/>
    <property type="molecule type" value="Genomic_DNA"/>
</dbReference>
<proteinExistence type="predicted"/>
<dbReference type="InterPro" id="IPR018535">
    <property type="entry name" value="DUF1996"/>
</dbReference>
<keyword evidence="2" id="KW-0732">Signal</keyword>
<dbReference type="Pfam" id="PF09362">
    <property type="entry name" value="DUF1996"/>
    <property type="match status" value="1"/>
</dbReference>
<reference evidence="4 5" key="1">
    <citation type="journal article" date="2020" name="ISME J.">
        <title>Uncovering the hidden diversity of litter-decomposition mechanisms in mushroom-forming fungi.</title>
        <authorList>
            <person name="Floudas D."/>
            <person name="Bentzer J."/>
            <person name="Ahren D."/>
            <person name="Johansson T."/>
            <person name="Persson P."/>
            <person name="Tunlid A."/>
        </authorList>
    </citation>
    <scope>NUCLEOTIDE SEQUENCE [LARGE SCALE GENOMIC DNA]</scope>
    <source>
        <strain evidence="4 5">CBS 175.51</strain>
    </source>
</reference>
<evidence type="ECO:0000313" key="4">
    <source>
        <dbReference type="EMBL" id="KAF5317617.1"/>
    </source>
</evidence>
<protein>
    <recommendedName>
        <fullName evidence="3">DUF1996 domain-containing protein</fullName>
    </recommendedName>
</protein>
<gene>
    <name evidence="4" type="ORF">D9611_014866</name>
</gene>
<dbReference type="PANTHER" id="PTHR43662:SF13">
    <property type="entry name" value="DUF1996 DOMAIN-CONTAINING PROTEIN"/>
    <property type="match status" value="1"/>
</dbReference>
<evidence type="ECO:0000256" key="1">
    <source>
        <dbReference type="SAM" id="MobiDB-lite"/>
    </source>
</evidence>
<evidence type="ECO:0000313" key="5">
    <source>
        <dbReference type="Proteomes" id="UP000541558"/>
    </source>
</evidence>
<evidence type="ECO:0000259" key="3">
    <source>
        <dbReference type="Pfam" id="PF09362"/>
    </source>
</evidence>
<accession>A0A8H5B8L0</accession>
<dbReference type="AlphaFoldDB" id="A0A8H5B8L0"/>
<keyword evidence="5" id="KW-1185">Reference proteome</keyword>
<organism evidence="4 5">
    <name type="scientific">Ephemerocybe angulata</name>
    <dbReference type="NCBI Taxonomy" id="980116"/>
    <lineage>
        <taxon>Eukaryota</taxon>
        <taxon>Fungi</taxon>
        <taxon>Dikarya</taxon>
        <taxon>Basidiomycota</taxon>
        <taxon>Agaricomycotina</taxon>
        <taxon>Agaricomycetes</taxon>
        <taxon>Agaricomycetidae</taxon>
        <taxon>Agaricales</taxon>
        <taxon>Agaricineae</taxon>
        <taxon>Psathyrellaceae</taxon>
        <taxon>Ephemerocybe</taxon>
    </lineage>
</organism>
<dbReference type="Proteomes" id="UP000541558">
    <property type="component" value="Unassembled WGS sequence"/>
</dbReference>
<name>A0A8H5B8L0_9AGAR</name>
<feature type="region of interest" description="Disordered" evidence="1">
    <location>
        <begin position="401"/>
        <end position="422"/>
    </location>
</feature>
<dbReference type="PANTHER" id="PTHR43662">
    <property type="match status" value="1"/>
</dbReference>
<feature type="compositionally biased region" description="Low complexity" evidence="1">
    <location>
        <begin position="408"/>
        <end position="422"/>
    </location>
</feature>
<comment type="caution">
    <text evidence="4">The sequence shown here is derived from an EMBL/GenBank/DDBJ whole genome shotgun (WGS) entry which is preliminary data.</text>
</comment>
<evidence type="ECO:0000256" key="2">
    <source>
        <dbReference type="SAM" id="SignalP"/>
    </source>
</evidence>
<feature type="domain" description="DUF1996" evidence="3">
    <location>
        <begin position="49"/>
        <end position="267"/>
    </location>
</feature>
<sequence length="422" mass="44809">MLLVSVITAALAIHGAQALIVSRALSSSLRGWIRSSLLARLTGFAPFQNAFNLTMDPASISPPSATCTTCRFVEDKSNYWTAVMYFRHRNGSYIRVPQMANHNTGPGLQDGGMTVYYFQPGTDEGVTAFPPGFRMRVGYPNLRANTLDPQDISSRAVTLRCFDGLSLGNGAPGYDTADSFSFPAARAAVVLGRTFTSLITTQSRCWDGVNLDSPTHESHVTHPAGAFFGARCPSSHPVHMPVLFMEIVWDTRPFNDKSLWPEDGSQPSCSAWVIPLGSDNTRLRLRLEGDSLQRAMDTCTGGDGIPTNCPELTVQDMDSMNACKQHAKVPEIISSASQAAIPSQAGPASATVVTECDAASTTAAPLPTVPPAIVVPPWTVCHSGPGSEPLVPNCDSIPPKTTVADPGPARTAAPVVTAQPVA</sequence>
<dbReference type="OrthoDB" id="74764at2759"/>
<feature type="signal peptide" evidence="2">
    <location>
        <begin position="1"/>
        <end position="18"/>
    </location>
</feature>